<evidence type="ECO:0008006" key="3">
    <source>
        <dbReference type="Google" id="ProtNLM"/>
    </source>
</evidence>
<sequence length="109" mass="12213">SRHRKLYGTTRESTFCRSTGQPTRYRSFWRIAQGQRLLELPPYVTEHQVKAALAEFGEVLSVTETVYGEDSKVPGVKTGIRLVKIILNTPTLQTGPTITVGGERTTITY</sequence>
<dbReference type="CDD" id="cd00590">
    <property type="entry name" value="RRM_SF"/>
    <property type="match status" value="1"/>
</dbReference>
<reference evidence="1" key="2">
    <citation type="submission" date="2020-05" db="UniProtKB">
        <authorList>
            <consortium name="EnsemblMetazoa"/>
        </authorList>
    </citation>
    <scope>IDENTIFICATION</scope>
    <source>
        <strain evidence="1">MINIMUS1</strain>
    </source>
</reference>
<accession>A0A182WMN9</accession>
<evidence type="ECO:0000313" key="2">
    <source>
        <dbReference type="Proteomes" id="UP000075920"/>
    </source>
</evidence>
<proteinExistence type="predicted"/>
<evidence type="ECO:0000313" key="1">
    <source>
        <dbReference type="EnsemblMetazoa" id="AMIN014004-PA"/>
    </source>
</evidence>
<reference evidence="2" key="1">
    <citation type="submission" date="2013-03" db="EMBL/GenBank/DDBJ databases">
        <title>The Genome Sequence of Anopheles minimus MINIMUS1.</title>
        <authorList>
            <consortium name="The Broad Institute Genomics Platform"/>
            <person name="Neafsey D.E."/>
            <person name="Walton C."/>
            <person name="Walker B."/>
            <person name="Young S.K."/>
            <person name="Zeng Q."/>
            <person name="Gargeya S."/>
            <person name="Fitzgerald M."/>
            <person name="Haas B."/>
            <person name="Abouelleil A."/>
            <person name="Allen A.W."/>
            <person name="Alvarado L."/>
            <person name="Arachchi H.M."/>
            <person name="Berlin A.M."/>
            <person name="Chapman S.B."/>
            <person name="Gainer-Dewar J."/>
            <person name="Goldberg J."/>
            <person name="Griggs A."/>
            <person name="Gujja S."/>
            <person name="Hansen M."/>
            <person name="Howarth C."/>
            <person name="Imamovic A."/>
            <person name="Ireland A."/>
            <person name="Larimer J."/>
            <person name="McCowan C."/>
            <person name="Murphy C."/>
            <person name="Pearson M."/>
            <person name="Poon T.W."/>
            <person name="Priest M."/>
            <person name="Roberts A."/>
            <person name="Saif S."/>
            <person name="Shea T."/>
            <person name="Sisk P."/>
            <person name="Sykes S."/>
            <person name="Wortman J."/>
            <person name="Nusbaum C."/>
            <person name="Birren B."/>
        </authorList>
    </citation>
    <scope>NUCLEOTIDE SEQUENCE [LARGE SCALE GENOMIC DNA]</scope>
    <source>
        <strain evidence="2">MINIMUS1</strain>
    </source>
</reference>
<dbReference type="AlphaFoldDB" id="A0A182WMN9"/>
<name>A0A182WMN9_9DIPT</name>
<dbReference type="VEuPathDB" id="VectorBase:AMIN014004"/>
<dbReference type="EnsemblMetazoa" id="AMIN014004-RA">
    <property type="protein sequence ID" value="AMIN014004-PA"/>
    <property type="gene ID" value="AMIN014004"/>
</dbReference>
<dbReference type="Proteomes" id="UP000075920">
    <property type="component" value="Unassembled WGS sequence"/>
</dbReference>
<protein>
    <recommendedName>
        <fullName evidence="3">RRM domain-containing protein</fullName>
    </recommendedName>
</protein>
<keyword evidence="2" id="KW-1185">Reference proteome</keyword>
<organism evidence="1 2">
    <name type="scientific">Anopheles minimus</name>
    <dbReference type="NCBI Taxonomy" id="112268"/>
    <lineage>
        <taxon>Eukaryota</taxon>
        <taxon>Metazoa</taxon>
        <taxon>Ecdysozoa</taxon>
        <taxon>Arthropoda</taxon>
        <taxon>Hexapoda</taxon>
        <taxon>Insecta</taxon>
        <taxon>Pterygota</taxon>
        <taxon>Neoptera</taxon>
        <taxon>Endopterygota</taxon>
        <taxon>Diptera</taxon>
        <taxon>Nematocera</taxon>
        <taxon>Culicoidea</taxon>
        <taxon>Culicidae</taxon>
        <taxon>Anophelinae</taxon>
        <taxon>Anopheles</taxon>
    </lineage>
</organism>